<reference evidence="3 4" key="1">
    <citation type="submission" date="2020-02" db="EMBL/GenBank/DDBJ databases">
        <title>Genome sequencing, annotation and comparative genomic analysis of Bacillus tequilensis EA-CB0015, an effective biological control agent against Pseudocercospora fijiensis in banana plants.</title>
        <authorList>
            <person name="Cuellar-Gaviria T.Z."/>
            <person name="Ju K.-S."/>
            <person name="Villegas-Escobar V."/>
        </authorList>
    </citation>
    <scope>NUCLEOTIDE SEQUENCE [LARGE SCALE GENOMIC DNA]</scope>
    <source>
        <strain evidence="3 4">EA-CB0015</strain>
    </source>
</reference>
<feature type="signal peptide" evidence="2">
    <location>
        <begin position="1"/>
        <end position="27"/>
    </location>
</feature>
<dbReference type="PROSITE" id="PS51257">
    <property type="entry name" value="PROKAR_LIPOPROTEIN"/>
    <property type="match status" value="1"/>
</dbReference>
<dbReference type="AlphaFoldDB" id="A0A6H0WH48"/>
<feature type="compositionally biased region" description="Basic and acidic residues" evidence="1">
    <location>
        <begin position="92"/>
        <end position="102"/>
    </location>
</feature>
<dbReference type="EMBL" id="CP048852">
    <property type="protein sequence ID" value="QIW78837.1"/>
    <property type="molecule type" value="Genomic_DNA"/>
</dbReference>
<accession>A0A6H0WH48</accession>
<keyword evidence="2" id="KW-0732">Signal</keyword>
<dbReference type="KEGG" id="bteq:G4P54_02865"/>
<gene>
    <name evidence="3" type="ORF">G4P54_02865</name>
</gene>
<feature type="compositionally biased region" description="Basic and acidic residues" evidence="1">
    <location>
        <begin position="27"/>
        <end position="71"/>
    </location>
</feature>
<proteinExistence type="predicted"/>
<dbReference type="Proteomes" id="UP000501914">
    <property type="component" value="Chromosome"/>
</dbReference>
<sequence>MKKLSKIFYSHAALLLLALLLAGCTGSKDEESKQPSKHDAAHSDKNDNGTEDSTNIRKEETEPTTESEKAAAKASTENASKESTTNESSKTSSEKVKNVEKGKEGNGLAAYSSEKIEYARVWLQLGPNQELDELNVRHISAGEPINPNDDTSASYPEDVIQLAGSRLVDGSVTYSGNGDGTINIYNVPLRWDSAADLDQGVMRKETENIIKNTKKVYVNTGDDQKIKRLIDIMIIH</sequence>
<feature type="chain" id="PRO_5039056363" description="Lipoprotein" evidence="2">
    <location>
        <begin position="28"/>
        <end position="236"/>
    </location>
</feature>
<evidence type="ECO:0000313" key="3">
    <source>
        <dbReference type="EMBL" id="QIW78837.1"/>
    </source>
</evidence>
<organism evidence="3 4">
    <name type="scientific">Bacillus tequilensis</name>
    <dbReference type="NCBI Taxonomy" id="227866"/>
    <lineage>
        <taxon>Bacteria</taxon>
        <taxon>Bacillati</taxon>
        <taxon>Bacillota</taxon>
        <taxon>Bacilli</taxon>
        <taxon>Bacillales</taxon>
        <taxon>Bacillaceae</taxon>
        <taxon>Bacillus</taxon>
    </lineage>
</organism>
<name>A0A6H0WH48_9BACI</name>
<keyword evidence="4" id="KW-1185">Reference proteome</keyword>
<evidence type="ECO:0000313" key="4">
    <source>
        <dbReference type="Proteomes" id="UP000501914"/>
    </source>
</evidence>
<evidence type="ECO:0008006" key="5">
    <source>
        <dbReference type="Google" id="ProtNLM"/>
    </source>
</evidence>
<dbReference type="RefSeq" id="WP_167871710.1">
    <property type="nucleotide sequence ID" value="NZ_CP048852.1"/>
</dbReference>
<evidence type="ECO:0000256" key="1">
    <source>
        <dbReference type="SAM" id="MobiDB-lite"/>
    </source>
</evidence>
<protein>
    <recommendedName>
        <fullName evidence="5">Lipoprotein</fullName>
    </recommendedName>
</protein>
<feature type="compositionally biased region" description="Low complexity" evidence="1">
    <location>
        <begin position="72"/>
        <end position="91"/>
    </location>
</feature>
<evidence type="ECO:0000256" key="2">
    <source>
        <dbReference type="SAM" id="SignalP"/>
    </source>
</evidence>
<feature type="region of interest" description="Disordered" evidence="1">
    <location>
        <begin position="26"/>
        <end position="102"/>
    </location>
</feature>